<keyword evidence="2" id="KW-0560">Oxidoreductase</keyword>
<evidence type="ECO:0000256" key="1">
    <source>
        <dbReference type="ARBA" id="ARBA00006252"/>
    </source>
</evidence>
<comment type="similarity">
    <text evidence="1">Belongs to the NAD(P)H dehydrogenase (quinone) family.</text>
</comment>
<evidence type="ECO:0000259" key="3">
    <source>
        <dbReference type="Pfam" id="PF02525"/>
    </source>
</evidence>
<dbReference type="PANTHER" id="PTHR10204">
    <property type="entry name" value="NAD P H OXIDOREDUCTASE-RELATED"/>
    <property type="match status" value="1"/>
</dbReference>
<dbReference type="GO" id="GO:0003955">
    <property type="term" value="F:NAD(P)H dehydrogenase (quinone) activity"/>
    <property type="evidence" value="ECO:0007669"/>
    <property type="project" value="TreeGrafter"/>
</dbReference>
<dbReference type="InterPro" id="IPR029039">
    <property type="entry name" value="Flavoprotein-like_sf"/>
</dbReference>
<evidence type="ECO:0000313" key="4">
    <source>
        <dbReference type="EMBL" id="NBI27753.1"/>
    </source>
</evidence>
<proteinExistence type="inferred from homology"/>
<dbReference type="InterPro" id="IPR003680">
    <property type="entry name" value="Flavodoxin_fold"/>
</dbReference>
<evidence type="ECO:0000256" key="2">
    <source>
        <dbReference type="ARBA" id="ARBA00023002"/>
    </source>
</evidence>
<keyword evidence="5" id="KW-1185">Reference proteome</keyword>
<dbReference type="PANTHER" id="PTHR10204:SF34">
    <property type="entry name" value="NAD(P)H DEHYDROGENASE [QUINONE] 1 ISOFORM 1"/>
    <property type="match status" value="1"/>
</dbReference>
<protein>
    <submittedName>
        <fullName evidence="4">Flavodoxin family protein</fullName>
    </submittedName>
</protein>
<dbReference type="RefSeq" id="WP_160644003.1">
    <property type="nucleotide sequence ID" value="NZ_SIJB01000005.1"/>
</dbReference>
<feature type="domain" description="Flavodoxin-like fold" evidence="3">
    <location>
        <begin position="2"/>
        <end position="173"/>
    </location>
</feature>
<dbReference type="EMBL" id="SIJB01000005">
    <property type="protein sequence ID" value="NBI27753.1"/>
    <property type="molecule type" value="Genomic_DNA"/>
</dbReference>
<organism evidence="4 5">
    <name type="scientific">Chengkuizengella marina</name>
    <dbReference type="NCBI Taxonomy" id="2507566"/>
    <lineage>
        <taxon>Bacteria</taxon>
        <taxon>Bacillati</taxon>
        <taxon>Bacillota</taxon>
        <taxon>Bacilli</taxon>
        <taxon>Bacillales</taxon>
        <taxon>Paenibacillaceae</taxon>
        <taxon>Chengkuizengella</taxon>
    </lineage>
</organism>
<dbReference type="Gene3D" id="3.40.50.360">
    <property type="match status" value="1"/>
</dbReference>
<dbReference type="Proteomes" id="UP000448943">
    <property type="component" value="Unassembled WGS sequence"/>
</dbReference>
<reference evidence="4 5" key="1">
    <citation type="submission" date="2019-01" db="EMBL/GenBank/DDBJ databases">
        <title>Chengkuizengella sp. nov., isolated from deep-sea sediment of East Pacific Ocean.</title>
        <authorList>
            <person name="Yang J."/>
            <person name="Lai Q."/>
            <person name="Shao Z."/>
        </authorList>
    </citation>
    <scope>NUCLEOTIDE SEQUENCE [LARGE SCALE GENOMIC DNA]</scope>
    <source>
        <strain evidence="4 5">YPA3-1-1</strain>
    </source>
</reference>
<name>A0A6N9PZA3_9BACL</name>
<gene>
    <name evidence="4" type="ORF">ERL59_02100</name>
</gene>
<dbReference type="SUPFAM" id="SSF52218">
    <property type="entry name" value="Flavoproteins"/>
    <property type="match status" value="1"/>
</dbReference>
<dbReference type="InterPro" id="IPR051545">
    <property type="entry name" value="NAD(P)H_dehydrogenase_qn"/>
</dbReference>
<accession>A0A6N9PZA3</accession>
<evidence type="ECO:0000313" key="5">
    <source>
        <dbReference type="Proteomes" id="UP000448943"/>
    </source>
</evidence>
<dbReference type="Pfam" id="PF02525">
    <property type="entry name" value="Flavodoxin_2"/>
    <property type="match status" value="1"/>
</dbReference>
<sequence>MKKILIINGNPNEDSFGSALGNAYKTGAIKKGAEVKKIRVADLIFDPIYKGYTYDRKDLEDDLMKAQQLITWADHLVFIYPNWWGTMPALLKGFIDRVFLPGFAFKYKENSAMVDQLLTEKTARLIVTMDSPKWYYTLFQGKPGHNSMKKSILNFCGIKPVRITSVDQVRKSTVKRKRKWLSKIEKLGYQVS</sequence>
<dbReference type="AlphaFoldDB" id="A0A6N9PZA3"/>
<dbReference type="OrthoDB" id="9798454at2"/>
<comment type="caution">
    <text evidence="4">The sequence shown here is derived from an EMBL/GenBank/DDBJ whole genome shotgun (WGS) entry which is preliminary data.</text>
</comment>
<dbReference type="GO" id="GO:0005829">
    <property type="term" value="C:cytosol"/>
    <property type="evidence" value="ECO:0007669"/>
    <property type="project" value="TreeGrafter"/>
</dbReference>